<accession>A0A1H0D8N4</accession>
<dbReference type="Proteomes" id="UP000198541">
    <property type="component" value="Unassembled WGS sequence"/>
</dbReference>
<protein>
    <recommendedName>
        <fullName evidence="3">Phosphodiesterase</fullName>
    </recommendedName>
</protein>
<evidence type="ECO:0000313" key="2">
    <source>
        <dbReference type="Proteomes" id="UP000198541"/>
    </source>
</evidence>
<reference evidence="2" key="1">
    <citation type="submission" date="2016-10" db="EMBL/GenBank/DDBJ databases">
        <authorList>
            <person name="Varghese N."/>
            <person name="Submissions S."/>
        </authorList>
    </citation>
    <scope>NUCLEOTIDE SEQUENCE [LARGE SCALE GENOMIC DNA]</scope>
    <source>
        <strain evidence="2">DSM 27982</strain>
    </source>
</reference>
<dbReference type="STRING" id="332524.SAMN04487766_1046"/>
<evidence type="ECO:0008006" key="3">
    <source>
        <dbReference type="Google" id="ProtNLM"/>
    </source>
</evidence>
<dbReference type="EMBL" id="FNIM01000009">
    <property type="protein sequence ID" value="SDN66527.1"/>
    <property type="molecule type" value="Genomic_DNA"/>
</dbReference>
<name>A0A1H0D8N4_9ACTO</name>
<sequence>MICPMTWTAQARPGDEVPTPTSLVDEVTRAGYYPELVLGTLDVATAGEEVLVDLVQAETVFDDAVRRHLTVLALTPTRLIIVHVDDAPREDGLPGALATSEAVPVSRIKSVGLTRGVSEPAADGGRLTEMTIALSWGSVRRIDLEPAACSDPDCQADHGLTGVSVPDDIVVRVAAGVEGDEALARAEHFARVLSAATARAAADA</sequence>
<gene>
    <name evidence="1" type="ORF">SAMN05216355_10987</name>
</gene>
<keyword evidence="2" id="KW-1185">Reference proteome</keyword>
<dbReference type="InterPro" id="IPR046040">
    <property type="entry name" value="DUF5998"/>
</dbReference>
<dbReference type="Pfam" id="PF19461">
    <property type="entry name" value="DUF5998"/>
    <property type="match status" value="1"/>
</dbReference>
<organism evidence="1 2">
    <name type="scientific">Actinomyces ruminicola</name>
    <dbReference type="NCBI Taxonomy" id="332524"/>
    <lineage>
        <taxon>Bacteria</taxon>
        <taxon>Bacillati</taxon>
        <taxon>Actinomycetota</taxon>
        <taxon>Actinomycetes</taxon>
        <taxon>Actinomycetales</taxon>
        <taxon>Actinomycetaceae</taxon>
        <taxon>Actinomyces</taxon>
    </lineage>
</organism>
<evidence type="ECO:0000313" key="1">
    <source>
        <dbReference type="EMBL" id="SDN66527.1"/>
    </source>
</evidence>
<proteinExistence type="predicted"/>
<dbReference type="AlphaFoldDB" id="A0A1H0D8N4"/>